<dbReference type="OrthoDB" id="10469976at2759"/>
<organism evidence="2 3">
    <name type="scientific">Trifolium subterraneum</name>
    <name type="common">Subterranean clover</name>
    <dbReference type="NCBI Taxonomy" id="3900"/>
    <lineage>
        <taxon>Eukaryota</taxon>
        <taxon>Viridiplantae</taxon>
        <taxon>Streptophyta</taxon>
        <taxon>Embryophyta</taxon>
        <taxon>Tracheophyta</taxon>
        <taxon>Spermatophyta</taxon>
        <taxon>Magnoliopsida</taxon>
        <taxon>eudicotyledons</taxon>
        <taxon>Gunneridae</taxon>
        <taxon>Pentapetalae</taxon>
        <taxon>rosids</taxon>
        <taxon>fabids</taxon>
        <taxon>Fabales</taxon>
        <taxon>Fabaceae</taxon>
        <taxon>Papilionoideae</taxon>
        <taxon>50 kb inversion clade</taxon>
        <taxon>NPAAA clade</taxon>
        <taxon>Hologalegina</taxon>
        <taxon>IRL clade</taxon>
        <taxon>Trifolieae</taxon>
        <taxon>Trifolium</taxon>
    </lineage>
</organism>
<dbReference type="AlphaFoldDB" id="A0A2Z6PEA4"/>
<gene>
    <name evidence="2" type="ORF">TSUD_350910</name>
</gene>
<name>A0A2Z6PEA4_TRISU</name>
<proteinExistence type="predicted"/>
<dbReference type="Proteomes" id="UP000242715">
    <property type="component" value="Unassembled WGS sequence"/>
</dbReference>
<evidence type="ECO:0000256" key="1">
    <source>
        <dbReference type="SAM" id="MobiDB-lite"/>
    </source>
</evidence>
<feature type="compositionally biased region" description="Basic and acidic residues" evidence="1">
    <location>
        <begin position="52"/>
        <end position="62"/>
    </location>
</feature>
<keyword evidence="3" id="KW-1185">Reference proteome</keyword>
<feature type="region of interest" description="Disordered" evidence="1">
    <location>
        <begin position="37"/>
        <end position="62"/>
    </location>
</feature>
<dbReference type="EMBL" id="DF973900">
    <property type="protein sequence ID" value="GAU42117.1"/>
    <property type="molecule type" value="Genomic_DNA"/>
</dbReference>
<sequence>MTSSIENLFKDFVMTKNTAEDHINTLQQKEKLMQRVRDAKKQKESMKKKKSQFKDEAKRFEG</sequence>
<evidence type="ECO:0000313" key="3">
    <source>
        <dbReference type="Proteomes" id="UP000242715"/>
    </source>
</evidence>
<accession>A0A2Z6PEA4</accession>
<evidence type="ECO:0000313" key="2">
    <source>
        <dbReference type="EMBL" id="GAU42117.1"/>
    </source>
</evidence>
<reference evidence="3" key="1">
    <citation type="journal article" date="2017" name="Front. Plant Sci.">
        <title>Climate Clever Clovers: New Paradigm to Reduce the Environmental Footprint of Ruminants by Breeding Low Methanogenic Forages Utilizing Haplotype Variation.</title>
        <authorList>
            <person name="Kaur P."/>
            <person name="Appels R."/>
            <person name="Bayer P.E."/>
            <person name="Keeble-Gagnere G."/>
            <person name="Wang J."/>
            <person name="Hirakawa H."/>
            <person name="Shirasawa K."/>
            <person name="Vercoe P."/>
            <person name="Stefanova K."/>
            <person name="Durmic Z."/>
            <person name="Nichols P."/>
            <person name="Revell C."/>
            <person name="Isobe S.N."/>
            <person name="Edwards D."/>
            <person name="Erskine W."/>
        </authorList>
    </citation>
    <scope>NUCLEOTIDE SEQUENCE [LARGE SCALE GENOMIC DNA]</scope>
    <source>
        <strain evidence="3">cv. Daliak</strain>
    </source>
</reference>
<protein>
    <submittedName>
        <fullName evidence="2">Uncharacterized protein</fullName>
    </submittedName>
</protein>